<feature type="transmembrane region" description="Helical" evidence="8">
    <location>
        <begin position="269"/>
        <end position="288"/>
    </location>
</feature>
<dbReference type="GO" id="GO:0005886">
    <property type="term" value="C:plasma membrane"/>
    <property type="evidence" value="ECO:0007669"/>
    <property type="project" value="UniProtKB-SubCell"/>
</dbReference>
<dbReference type="AlphaFoldDB" id="A0A9D1KSD9"/>
<dbReference type="Pfam" id="PF03547">
    <property type="entry name" value="Mem_trans"/>
    <property type="match status" value="1"/>
</dbReference>
<feature type="transmembrane region" description="Helical" evidence="8">
    <location>
        <begin position="182"/>
        <end position="201"/>
    </location>
</feature>
<keyword evidence="4" id="KW-1003">Cell membrane</keyword>
<evidence type="ECO:0000256" key="6">
    <source>
        <dbReference type="ARBA" id="ARBA00022989"/>
    </source>
</evidence>
<feature type="transmembrane region" description="Helical" evidence="8">
    <location>
        <begin position="6"/>
        <end position="27"/>
    </location>
</feature>
<evidence type="ECO:0000313" key="9">
    <source>
        <dbReference type="EMBL" id="HIT94017.1"/>
    </source>
</evidence>
<feature type="transmembrane region" description="Helical" evidence="8">
    <location>
        <begin position="69"/>
        <end position="92"/>
    </location>
</feature>
<sequence length="327" mass="35417">MYQNFLVSMNAVLPLIICMAAGYIFRVAKLVSEDFCRKCNTFCFKTFLPLMIFMNVYNSDLESAIQPGVFLFAVIATLAIFFAAFLLIPLIVRKGSTDRDGTPITAASRQAVLIQSIFRSNFVIFGYQVVANVYGSERAAVASVLAAIVVPLFNILAVFTLEYFTNSKKGFSSVLRGIAKNPLIWGAILAFIFKFSSIVFPQPLYTGLSNMASIATPLALVVLGGTFHFDSLGKNAGAIALGVLGKIVIAPIIMVPLAVLLGFRDANLLSLMIVFASPTAVNSYTMAAAYNHDPELAGQLVVMTSIFSMLSVFGWIFILQTMGFIAV</sequence>
<accession>A0A9D1KSD9</accession>
<feature type="transmembrane region" description="Helical" evidence="8">
    <location>
        <begin position="140"/>
        <end position="161"/>
    </location>
</feature>
<feature type="transmembrane region" description="Helical" evidence="8">
    <location>
        <begin position="207"/>
        <end position="227"/>
    </location>
</feature>
<dbReference type="InterPro" id="IPR004776">
    <property type="entry name" value="Mem_transp_PIN-like"/>
</dbReference>
<evidence type="ECO:0000256" key="1">
    <source>
        <dbReference type="ARBA" id="ARBA00004651"/>
    </source>
</evidence>
<proteinExistence type="inferred from homology"/>
<dbReference type="Gene3D" id="1.20.1530.20">
    <property type="match status" value="1"/>
</dbReference>
<feature type="transmembrane region" description="Helical" evidence="8">
    <location>
        <begin position="239"/>
        <end position="263"/>
    </location>
</feature>
<protein>
    <submittedName>
        <fullName evidence="9">AEC family transporter</fullName>
    </submittedName>
</protein>
<organism evidence="9 10">
    <name type="scientific">Candidatus Faecivivens stercoripullorum</name>
    <dbReference type="NCBI Taxonomy" id="2840805"/>
    <lineage>
        <taxon>Bacteria</taxon>
        <taxon>Bacillati</taxon>
        <taxon>Bacillota</taxon>
        <taxon>Clostridia</taxon>
        <taxon>Eubacteriales</taxon>
        <taxon>Oscillospiraceae</taxon>
        <taxon>Oscillospiraceae incertae sedis</taxon>
        <taxon>Candidatus Faecivivens</taxon>
    </lineage>
</organism>
<keyword evidence="6 8" id="KW-1133">Transmembrane helix</keyword>
<keyword evidence="7 8" id="KW-0472">Membrane</keyword>
<reference evidence="9" key="1">
    <citation type="submission" date="2020-10" db="EMBL/GenBank/DDBJ databases">
        <authorList>
            <person name="Gilroy R."/>
        </authorList>
    </citation>
    <scope>NUCLEOTIDE SEQUENCE</scope>
    <source>
        <strain evidence="9">ChiBcec7-5410</strain>
    </source>
</reference>
<dbReference type="EMBL" id="DVLW01000067">
    <property type="protein sequence ID" value="HIT94017.1"/>
    <property type="molecule type" value="Genomic_DNA"/>
</dbReference>
<reference evidence="9" key="2">
    <citation type="journal article" date="2021" name="PeerJ">
        <title>Extensive microbial diversity within the chicken gut microbiome revealed by metagenomics and culture.</title>
        <authorList>
            <person name="Gilroy R."/>
            <person name="Ravi A."/>
            <person name="Getino M."/>
            <person name="Pursley I."/>
            <person name="Horton D.L."/>
            <person name="Alikhan N.F."/>
            <person name="Baker D."/>
            <person name="Gharbi K."/>
            <person name="Hall N."/>
            <person name="Watson M."/>
            <person name="Adriaenssens E.M."/>
            <person name="Foster-Nyarko E."/>
            <person name="Jarju S."/>
            <person name="Secka A."/>
            <person name="Antonio M."/>
            <person name="Oren A."/>
            <person name="Chaudhuri R.R."/>
            <person name="La Ragione R."/>
            <person name="Hildebrand F."/>
            <person name="Pallen M.J."/>
        </authorList>
    </citation>
    <scope>NUCLEOTIDE SEQUENCE</scope>
    <source>
        <strain evidence="9">ChiBcec7-5410</strain>
    </source>
</reference>
<evidence type="ECO:0000256" key="2">
    <source>
        <dbReference type="ARBA" id="ARBA00010145"/>
    </source>
</evidence>
<comment type="caution">
    <text evidence="9">The sequence shown here is derived from an EMBL/GenBank/DDBJ whole genome shotgun (WGS) entry which is preliminary data.</text>
</comment>
<evidence type="ECO:0000256" key="5">
    <source>
        <dbReference type="ARBA" id="ARBA00022692"/>
    </source>
</evidence>
<name>A0A9D1KSD9_9FIRM</name>
<evidence type="ECO:0000256" key="7">
    <source>
        <dbReference type="ARBA" id="ARBA00023136"/>
    </source>
</evidence>
<comment type="similarity">
    <text evidence="2">Belongs to the auxin efflux carrier (TC 2.A.69) family.</text>
</comment>
<dbReference type="PANTHER" id="PTHR36838">
    <property type="entry name" value="AUXIN EFFLUX CARRIER FAMILY PROTEIN"/>
    <property type="match status" value="1"/>
</dbReference>
<dbReference type="GO" id="GO:0055085">
    <property type="term" value="P:transmembrane transport"/>
    <property type="evidence" value="ECO:0007669"/>
    <property type="project" value="InterPro"/>
</dbReference>
<comment type="subcellular location">
    <subcellularLocation>
        <location evidence="1">Cell membrane</location>
        <topology evidence="1">Multi-pass membrane protein</topology>
    </subcellularLocation>
</comment>
<dbReference type="Proteomes" id="UP000824160">
    <property type="component" value="Unassembled WGS sequence"/>
</dbReference>
<keyword evidence="3" id="KW-0813">Transport</keyword>
<keyword evidence="5 8" id="KW-0812">Transmembrane</keyword>
<dbReference type="InterPro" id="IPR038770">
    <property type="entry name" value="Na+/solute_symporter_sf"/>
</dbReference>
<gene>
    <name evidence="9" type="ORF">IAC43_02410</name>
</gene>
<evidence type="ECO:0000313" key="10">
    <source>
        <dbReference type="Proteomes" id="UP000824160"/>
    </source>
</evidence>
<evidence type="ECO:0000256" key="3">
    <source>
        <dbReference type="ARBA" id="ARBA00022448"/>
    </source>
</evidence>
<evidence type="ECO:0000256" key="4">
    <source>
        <dbReference type="ARBA" id="ARBA00022475"/>
    </source>
</evidence>
<feature type="transmembrane region" description="Helical" evidence="8">
    <location>
        <begin position="39"/>
        <end position="57"/>
    </location>
</feature>
<evidence type="ECO:0000256" key="8">
    <source>
        <dbReference type="SAM" id="Phobius"/>
    </source>
</evidence>
<dbReference type="PANTHER" id="PTHR36838:SF4">
    <property type="entry name" value="AUXIN EFFLUX CARRIER FAMILY PROTEIN"/>
    <property type="match status" value="1"/>
</dbReference>
<feature type="transmembrane region" description="Helical" evidence="8">
    <location>
        <begin position="300"/>
        <end position="326"/>
    </location>
</feature>